<gene>
    <name evidence="6" type="ORF">SteCoe_26451</name>
</gene>
<dbReference type="PANTHER" id="PTHR23236:SF119">
    <property type="entry name" value="NUCLEAR RNA-BINDING PROTEIN SART-3"/>
    <property type="match status" value="1"/>
</dbReference>
<accession>A0A1R2BCU3</accession>
<dbReference type="SUPFAM" id="SSF54928">
    <property type="entry name" value="RNA-binding domain, RBD"/>
    <property type="match status" value="2"/>
</dbReference>
<dbReference type="PROSITE" id="PS50102">
    <property type="entry name" value="RRM"/>
    <property type="match status" value="2"/>
</dbReference>
<dbReference type="CDD" id="cd00590">
    <property type="entry name" value="RRM_SF"/>
    <property type="match status" value="2"/>
</dbReference>
<dbReference type="InterPro" id="IPR012677">
    <property type="entry name" value="Nucleotide-bd_a/b_plait_sf"/>
</dbReference>
<dbReference type="Pfam" id="PF00076">
    <property type="entry name" value="RRM_1"/>
    <property type="match status" value="2"/>
</dbReference>
<dbReference type="InterPro" id="IPR000504">
    <property type="entry name" value="RRM_dom"/>
</dbReference>
<evidence type="ECO:0000256" key="4">
    <source>
        <dbReference type="SAM" id="MobiDB-lite"/>
    </source>
</evidence>
<name>A0A1R2BCU3_9CILI</name>
<evidence type="ECO:0000313" key="7">
    <source>
        <dbReference type="Proteomes" id="UP000187209"/>
    </source>
</evidence>
<proteinExistence type="predicted"/>
<evidence type="ECO:0000313" key="6">
    <source>
        <dbReference type="EMBL" id="OMJ74593.1"/>
    </source>
</evidence>
<sequence length="191" mass="21001">MGKEKSSKDVPSKKRKISEDSELVIPVPDQNICEVIASGFPDSISAERIKKLFKSCGDFSVSIPNESKGVVFLKFPTEKAAKKALKLSGGTYKDKTLLINLTKDLPNVTKEKPKPTPVFVGNLKIGTTEDQLRSYFSGAGNIKSIRMNLDKGFAHVDFTNRYAAEVAEKLVGGKLNGQKIKIEIADRKQNK</sequence>
<dbReference type="AlphaFoldDB" id="A0A1R2BCU3"/>
<dbReference type="Proteomes" id="UP000187209">
    <property type="component" value="Unassembled WGS sequence"/>
</dbReference>
<dbReference type="PANTHER" id="PTHR23236">
    <property type="entry name" value="EUKARYOTIC TRANSLATION INITIATION FACTOR 4B/4H"/>
    <property type="match status" value="1"/>
</dbReference>
<keyword evidence="7" id="KW-1185">Reference proteome</keyword>
<dbReference type="EMBL" id="MPUH01000741">
    <property type="protein sequence ID" value="OMJ74593.1"/>
    <property type="molecule type" value="Genomic_DNA"/>
</dbReference>
<feature type="domain" description="RRM" evidence="5">
    <location>
        <begin position="116"/>
        <end position="187"/>
    </location>
</feature>
<dbReference type="GO" id="GO:0003723">
    <property type="term" value="F:RNA binding"/>
    <property type="evidence" value="ECO:0007669"/>
    <property type="project" value="UniProtKB-UniRule"/>
</dbReference>
<dbReference type="OrthoDB" id="272703at2759"/>
<organism evidence="6 7">
    <name type="scientific">Stentor coeruleus</name>
    <dbReference type="NCBI Taxonomy" id="5963"/>
    <lineage>
        <taxon>Eukaryota</taxon>
        <taxon>Sar</taxon>
        <taxon>Alveolata</taxon>
        <taxon>Ciliophora</taxon>
        <taxon>Postciliodesmatophora</taxon>
        <taxon>Heterotrichea</taxon>
        <taxon>Heterotrichida</taxon>
        <taxon>Stentoridae</taxon>
        <taxon>Stentor</taxon>
    </lineage>
</organism>
<feature type="domain" description="RRM" evidence="5">
    <location>
        <begin position="33"/>
        <end position="104"/>
    </location>
</feature>
<keyword evidence="1" id="KW-0677">Repeat</keyword>
<keyword evidence="2 3" id="KW-0694">RNA-binding</keyword>
<evidence type="ECO:0000256" key="1">
    <source>
        <dbReference type="ARBA" id="ARBA00022737"/>
    </source>
</evidence>
<reference evidence="6 7" key="1">
    <citation type="submission" date="2016-11" db="EMBL/GenBank/DDBJ databases">
        <title>The macronuclear genome of Stentor coeruleus: a giant cell with tiny introns.</title>
        <authorList>
            <person name="Slabodnick M."/>
            <person name="Ruby J.G."/>
            <person name="Reiff S.B."/>
            <person name="Swart E.C."/>
            <person name="Gosai S."/>
            <person name="Prabakaran S."/>
            <person name="Witkowska E."/>
            <person name="Larue G.E."/>
            <person name="Fisher S."/>
            <person name="Freeman R.M."/>
            <person name="Gunawardena J."/>
            <person name="Chu W."/>
            <person name="Stover N.A."/>
            <person name="Gregory B.D."/>
            <person name="Nowacki M."/>
            <person name="Derisi J."/>
            <person name="Roy S.W."/>
            <person name="Marshall W.F."/>
            <person name="Sood P."/>
        </authorList>
    </citation>
    <scope>NUCLEOTIDE SEQUENCE [LARGE SCALE GENOMIC DNA]</scope>
    <source>
        <strain evidence="6">WM001</strain>
    </source>
</reference>
<evidence type="ECO:0000259" key="5">
    <source>
        <dbReference type="PROSITE" id="PS50102"/>
    </source>
</evidence>
<comment type="caution">
    <text evidence="6">The sequence shown here is derived from an EMBL/GenBank/DDBJ whole genome shotgun (WGS) entry which is preliminary data.</text>
</comment>
<feature type="region of interest" description="Disordered" evidence="4">
    <location>
        <begin position="1"/>
        <end position="21"/>
    </location>
</feature>
<evidence type="ECO:0000256" key="2">
    <source>
        <dbReference type="ARBA" id="ARBA00022884"/>
    </source>
</evidence>
<protein>
    <recommendedName>
        <fullName evidence="5">RRM domain-containing protein</fullName>
    </recommendedName>
</protein>
<dbReference type="SMART" id="SM00360">
    <property type="entry name" value="RRM"/>
    <property type="match status" value="2"/>
</dbReference>
<evidence type="ECO:0000256" key="3">
    <source>
        <dbReference type="PROSITE-ProRule" id="PRU00176"/>
    </source>
</evidence>
<dbReference type="InterPro" id="IPR035979">
    <property type="entry name" value="RBD_domain_sf"/>
</dbReference>
<feature type="compositionally biased region" description="Basic and acidic residues" evidence="4">
    <location>
        <begin position="1"/>
        <end position="12"/>
    </location>
</feature>
<dbReference type="Gene3D" id="3.30.70.330">
    <property type="match status" value="2"/>
</dbReference>